<name>A0ABQ6CYH7_9HYPH</name>
<evidence type="ECO:0000313" key="2">
    <source>
        <dbReference type="Proteomes" id="UP001156881"/>
    </source>
</evidence>
<accession>A0ABQ6CYH7</accession>
<dbReference type="Proteomes" id="UP001156881">
    <property type="component" value="Unassembled WGS sequence"/>
</dbReference>
<proteinExistence type="predicted"/>
<reference evidence="2" key="1">
    <citation type="journal article" date="2019" name="Int. J. Syst. Evol. Microbiol.">
        <title>The Global Catalogue of Microorganisms (GCM) 10K type strain sequencing project: providing services to taxonomists for standard genome sequencing and annotation.</title>
        <authorList>
            <consortium name="The Broad Institute Genomics Platform"/>
            <consortium name="The Broad Institute Genome Sequencing Center for Infectious Disease"/>
            <person name="Wu L."/>
            <person name="Ma J."/>
        </authorList>
    </citation>
    <scope>NUCLEOTIDE SEQUENCE [LARGE SCALE GENOMIC DNA]</scope>
    <source>
        <strain evidence="2">NBRC 107710</strain>
    </source>
</reference>
<keyword evidence="2" id="KW-1185">Reference proteome</keyword>
<organism evidence="1 2">
    <name type="scientific">Methylobacterium brachythecii</name>
    <dbReference type="NCBI Taxonomy" id="1176177"/>
    <lineage>
        <taxon>Bacteria</taxon>
        <taxon>Pseudomonadati</taxon>
        <taxon>Pseudomonadota</taxon>
        <taxon>Alphaproteobacteria</taxon>
        <taxon>Hyphomicrobiales</taxon>
        <taxon>Methylobacteriaceae</taxon>
        <taxon>Methylobacterium</taxon>
    </lineage>
</organism>
<gene>
    <name evidence="1" type="ORF">GCM10007884_05890</name>
</gene>
<protein>
    <submittedName>
        <fullName evidence="1">Uncharacterized protein</fullName>
    </submittedName>
</protein>
<dbReference type="EMBL" id="BSPG01000001">
    <property type="protein sequence ID" value="GLS42604.1"/>
    <property type="molecule type" value="Genomic_DNA"/>
</dbReference>
<comment type="caution">
    <text evidence="1">The sequence shown here is derived from an EMBL/GenBank/DDBJ whole genome shotgun (WGS) entry which is preliminary data.</text>
</comment>
<evidence type="ECO:0000313" key="1">
    <source>
        <dbReference type="EMBL" id="GLS42604.1"/>
    </source>
</evidence>
<sequence>MGCQCLNSGISGYLCGLTIGIRGQTVLGVSTRAGSYYPAEAVFIEWATLDVGLESQSPSLHHVSIMLFALVDLVRVNRVRKVC</sequence>